<dbReference type="PANTHER" id="PTHR43877:SF2">
    <property type="entry name" value="AMINOALKYLPHOSPHONATE N-ACETYLTRANSFERASE-RELATED"/>
    <property type="match status" value="1"/>
</dbReference>
<feature type="domain" description="N-acetyltransferase" evidence="3">
    <location>
        <begin position="1"/>
        <end position="106"/>
    </location>
</feature>
<organism evidence="4 5">
    <name type="scientific">Fusibacter paucivorans</name>
    <dbReference type="NCBI Taxonomy" id="76009"/>
    <lineage>
        <taxon>Bacteria</taxon>
        <taxon>Bacillati</taxon>
        <taxon>Bacillota</taxon>
        <taxon>Clostridia</taxon>
        <taxon>Eubacteriales</taxon>
        <taxon>Eubacteriales Family XII. Incertae Sedis</taxon>
        <taxon>Fusibacter</taxon>
    </lineage>
</organism>
<dbReference type="PANTHER" id="PTHR43877">
    <property type="entry name" value="AMINOALKYLPHOSPHONATE N-ACETYLTRANSFERASE-RELATED-RELATED"/>
    <property type="match status" value="1"/>
</dbReference>
<gene>
    <name evidence="4" type="ORF">KHM83_17580</name>
</gene>
<protein>
    <submittedName>
        <fullName evidence="4">GNAT family N-acetyltransferase</fullName>
    </submittedName>
</protein>
<reference evidence="4 5" key="1">
    <citation type="submission" date="2021-05" db="EMBL/GenBank/DDBJ databases">
        <title>Fusibacter ferrireducens sp. nov., an anaerobic, sulfur- and Fe-reducing bacterium isolated from the mangrove sediment.</title>
        <authorList>
            <person name="Qiu D."/>
        </authorList>
    </citation>
    <scope>NUCLEOTIDE SEQUENCE [LARGE SCALE GENOMIC DNA]</scope>
    <source>
        <strain evidence="4 5">DSM 12116</strain>
    </source>
</reference>
<dbReference type="EMBL" id="JAHBCL010000042">
    <property type="protein sequence ID" value="MBS7528501.1"/>
    <property type="molecule type" value="Genomic_DNA"/>
</dbReference>
<name>A0ABS5PVH3_9FIRM</name>
<keyword evidence="2" id="KW-0012">Acyltransferase</keyword>
<evidence type="ECO:0000313" key="5">
    <source>
        <dbReference type="Proteomes" id="UP000746471"/>
    </source>
</evidence>
<dbReference type="CDD" id="cd04301">
    <property type="entry name" value="NAT_SF"/>
    <property type="match status" value="1"/>
</dbReference>
<dbReference type="SUPFAM" id="SSF55729">
    <property type="entry name" value="Acyl-CoA N-acyltransferases (Nat)"/>
    <property type="match status" value="1"/>
</dbReference>
<evidence type="ECO:0000256" key="1">
    <source>
        <dbReference type="ARBA" id="ARBA00022679"/>
    </source>
</evidence>
<dbReference type="InterPro" id="IPR016181">
    <property type="entry name" value="Acyl_CoA_acyltransferase"/>
</dbReference>
<comment type="caution">
    <text evidence="4">The sequence shown here is derived from an EMBL/GenBank/DDBJ whole genome shotgun (WGS) entry which is preliminary data.</text>
</comment>
<evidence type="ECO:0000313" key="4">
    <source>
        <dbReference type="EMBL" id="MBS7528501.1"/>
    </source>
</evidence>
<dbReference type="RefSeq" id="WP_213238358.1">
    <property type="nucleotide sequence ID" value="NZ_JAHBCL010000042.1"/>
</dbReference>
<keyword evidence="1" id="KW-0808">Transferase</keyword>
<dbReference type="PROSITE" id="PS51186">
    <property type="entry name" value="GNAT"/>
    <property type="match status" value="1"/>
</dbReference>
<sequence>MKEKEIHLAVTVQNEAVGCCAFRPMNDSTAEIKRMYAKEKGCGIGALILSHLEREAKQMGYAKIWLETRRINENAVRLYREQGYQCIPNYGKYVGNTLAICFEKIL</sequence>
<evidence type="ECO:0000256" key="2">
    <source>
        <dbReference type="ARBA" id="ARBA00023315"/>
    </source>
</evidence>
<dbReference type="InterPro" id="IPR000182">
    <property type="entry name" value="GNAT_dom"/>
</dbReference>
<evidence type="ECO:0000259" key="3">
    <source>
        <dbReference type="PROSITE" id="PS51186"/>
    </source>
</evidence>
<dbReference type="Pfam" id="PF00583">
    <property type="entry name" value="Acetyltransf_1"/>
    <property type="match status" value="1"/>
</dbReference>
<keyword evidence="5" id="KW-1185">Reference proteome</keyword>
<dbReference type="InterPro" id="IPR050832">
    <property type="entry name" value="Bact_Acetyltransf"/>
</dbReference>
<dbReference type="Gene3D" id="3.40.630.30">
    <property type="match status" value="1"/>
</dbReference>
<proteinExistence type="predicted"/>
<accession>A0ABS5PVH3</accession>
<dbReference type="Proteomes" id="UP000746471">
    <property type="component" value="Unassembled WGS sequence"/>
</dbReference>